<keyword evidence="3" id="KW-0808">Transferase</keyword>
<protein>
    <recommendedName>
        <fullName evidence="2">RING-type E3 ubiquitin transferase</fullName>
        <ecNumber evidence="2">2.3.2.27</ecNumber>
    </recommendedName>
</protein>
<dbReference type="InterPro" id="IPR045191">
    <property type="entry name" value="MBR1/2-like"/>
</dbReference>
<keyword evidence="6" id="KW-0833">Ubl conjugation pathway</keyword>
<keyword evidence="11" id="KW-1185">Reference proteome</keyword>
<keyword evidence="4" id="KW-0479">Metal-binding</keyword>
<evidence type="ECO:0000256" key="3">
    <source>
        <dbReference type="ARBA" id="ARBA00022679"/>
    </source>
</evidence>
<dbReference type="OrthoDB" id="9984778at2759"/>
<dbReference type="EC" id="2.3.2.27" evidence="2"/>
<proteinExistence type="predicted"/>
<evidence type="ECO:0000256" key="4">
    <source>
        <dbReference type="ARBA" id="ARBA00022723"/>
    </source>
</evidence>
<evidence type="ECO:0000256" key="1">
    <source>
        <dbReference type="ARBA" id="ARBA00000900"/>
    </source>
</evidence>
<dbReference type="GO" id="GO:0061630">
    <property type="term" value="F:ubiquitin protein ligase activity"/>
    <property type="evidence" value="ECO:0007669"/>
    <property type="project" value="UniProtKB-EC"/>
</dbReference>
<dbReference type="Gene3D" id="3.30.40.10">
    <property type="entry name" value="Zinc/RING finger domain, C3HC4 (zinc finger)"/>
    <property type="match status" value="1"/>
</dbReference>
<evidence type="ECO:0000313" key="11">
    <source>
        <dbReference type="Proteomes" id="UP001153714"/>
    </source>
</evidence>
<dbReference type="InterPro" id="IPR013083">
    <property type="entry name" value="Znf_RING/FYVE/PHD"/>
</dbReference>
<dbReference type="GO" id="GO:0008270">
    <property type="term" value="F:zinc ion binding"/>
    <property type="evidence" value="ECO:0007669"/>
    <property type="project" value="UniProtKB-KW"/>
</dbReference>
<evidence type="ECO:0000256" key="6">
    <source>
        <dbReference type="ARBA" id="ARBA00022786"/>
    </source>
</evidence>
<dbReference type="PROSITE" id="PS50089">
    <property type="entry name" value="ZF_RING_2"/>
    <property type="match status" value="1"/>
</dbReference>
<feature type="domain" description="RING-type" evidence="9">
    <location>
        <begin position="76"/>
        <end position="117"/>
    </location>
</feature>
<dbReference type="InterPro" id="IPR001841">
    <property type="entry name" value="Znf_RING"/>
</dbReference>
<dbReference type="SUPFAM" id="SSF57850">
    <property type="entry name" value="RING/U-box"/>
    <property type="match status" value="1"/>
</dbReference>
<dbReference type="SMART" id="SM00184">
    <property type="entry name" value="RING"/>
    <property type="match status" value="1"/>
</dbReference>
<dbReference type="EMBL" id="OU893336">
    <property type="protein sequence ID" value="CAG9793407.1"/>
    <property type="molecule type" value="Genomic_DNA"/>
</dbReference>
<name>A0A9N9WJJ6_9NEOP</name>
<dbReference type="PANTHER" id="PTHR22937:SF65">
    <property type="entry name" value="E3 UBIQUITIN-PROTEIN LIGASE ARK2C"/>
    <property type="match status" value="1"/>
</dbReference>
<dbReference type="Proteomes" id="UP001153714">
    <property type="component" value="Chromosome 5"/>
</dbReference>
<accession>A0A9N9WJJ6</accession>
<evidence type="ECO:0000313" key="10">
    <source>
        <dbReference type="EMBL" id="CAG9793407.1"/>
    </source>
</evidence>
<reference evidence="10" key="1">
    <citation type="submission" date="2021-12" db="EMBL/GenBank/DDBJ databases">
        <authorList>
            <person name="King R."/>
        </authorList>
    </citation>
    <scope>NUCLEOTIDE SEQUENCE</scope>
</reference>
<sequence>MHHYLQSHPPHLHISIQPSVMAGGSLAAAQVAAMVRAAEAGAEARRAARGASRAVIERNTLRHAYAPAPHRADDKCTICLSVFELASDCRRLPCMHLFHMECVDQWLSTNKHCPICRVDIETHLNKDATF</sequence>
<reference evidence="10" key="2">
    <citation type="submission" date="2022-10" db="EMBL/GenBank/DDBJ databases">
        <authorList>
            <consortium name="ENA_rothamsted_submissions"/>
            <consortium name="culmorum"/>
            <person name="King R."/>
        </authorList>
    </citation>
    <scope>NUCLEOTIDE SEQUENCE</scope>
</reference>
<comment type="catalytic activity">
    <reaction evidence="1">
        <text>S-ubiquitinyl-[E2 ubiquitin-conjugating enzyme]-L-cysteine + [acceptor protein]-L-lysine = [E2 ubiquitin-conjugating enzyme]-L-cysteine + N(6)-ubiquitinyl-[acceptor protein]-L-lysine.</text>
        <dbReference type="EC" id="2.3.2.27"/>
    </reaction>
</comment>
<evidence type="ECO:0000256" key="8">
    <source>
        <dbReference type="PROSITE-ProRule" id="PRU00175"/>
    </source>
</evidence>
<dbReference type="AlphaFoldDB" id="A0A9N9WJJ6"/>
<gene>
    <name evidence="10" type="ORF">DIATSA_LOCUS10850</name>
</gene>
<dbReference type="Pfam" id="PF13639">
    <property type="entry name" value="zf-RING_2"/>
    <property type="match status" value="1"/>
</dbReference>
<dbReference type="GO" id="GO:0005634">
    <property type="term" value="C:nucleus"/>
    <property type="evidence" value="ECO:0007669"/>
    <property type="project" value="TreeGrafter"/>
</dbReference>
<organism evidence="10 11">
    <name type="scientific">Diatraea saccharalis</name>
    <name type="common">sugarcane borer</name>
    <dbReference type="NCBI Taxonomy" id="40085"/>
    <lineage>
        <taxon>Eukaryota</taxon>
        <taxon>Metazoa</taxon>
        <taxon>Ecdysozoa</taxon>
        <taxon>Arthropoda</taxon>
        <taxon>Hexapoda</taxon>
        <taxon>Insecta</taxon>
        <taxon>Pterygota</taxon>
        <taxon>Neoptera</taxon>
        <taxon>Endopterygota</taxon>
        <taxon>Lepidoptera</taxon>
        <taxon>Glossata</taxon>
        <taxon>Ditrysia</taxon>
        <taxon>Pyraloidea</taxon>
        <taxon>Crambidae</taxon>
        <taxon>Crambinae</taxon>
        <taxon>Diatraea</taxon>
    </lineage>
</organism>
<evidence type="ECO:0000256" key="7">
    <source>
        <dbReference type="ARBA" id="ARBA00022833"/>
    </source>
</evidence>
<keyword evidence="5 8" id="KW-0863">Zinc-finger</keyword>
<dbReference type="PANTHER" id="PTHR22937">
    <property type="entry name" value="E3 UBIQUITIN-PROTEIN LIGASE RNF165"/>
    <property type="match status" value="1"/>
</dbReference>
<evidence type="ECO:0000256" key="2">
    <source>
        <dbReference type="ARBA" id="ARBA00012483"/>
    </source>
</evidence>
<keyword evidence="7" id="KW-0862">Zinc</keyword>
<evidence type="ECO:0000256" key="5">
    <source>
        <dbReference type="ARBA" id="ARBA00022771"/>
    </source>
</evidence>
<evidence type="ECO:0000259" key="9">
    <source>
        <dbReference type="PROSITE" id="PS50089"/>
    </source>
</evidence>